<keyword evidence="5 10" id="KW-0418">Kinase</keyword>
<dbReference type="CDD" id="cd00075">
    <property type="entry name" value="HATPase"/>
    <property type="match status" value="1"/>
</dbReference>
<gene>
    <name evidence="10" type="ORF">J3U87_34210</name>
</gene>
<keyword evidence="7 8" id="KW-0472">Membrane</keyword>
<name>A0A8A4TNY5_SULCO</name>
<dbReference type="PANTHER" id="PTHR43711">
    <property type="entry name" value="TWO-COMPONENT HISTIDINE KINASE"/>
    <property type="match status" value="1"/>
</dbReference>
<dbReference type="PRINTS" id="PR00344">
    <property type="entry name" value="BCTRLSENSOR"/>
</dbReference>
<dbReference type="GO" id="GO:0000155">
    <property type="term" value="F:phosphorelay sensor kinase activity"/>
    <property type="evidence" value="ECO:0007669"/>
    <property type="project" value="InterPro"/>
</dbReference>
<dbReference type="SUPFAM" id="SSF55874">
    <property type="entry name" value="ATPase domain of HSP90 chaperone/DNA topoisomerase II/histidine kinase"/>
    <property type="match status" value="1"/>
</dbReference>
<dbReference type="InterPro" id="IPR003661">
    <property type="entry name" value="HisK_dim/P_dom"/>
</dbReference>
<evidence type="ECO:0000256" key="2">
    <source>
        <dbReference type="ARBA" id="ARBA00012438"/>
    </source>
</evidence>
<dbReference type="InterPro" id="IPR003594">
    <property type="entry name" value="HATPase_dom"/>
</dbReference>
<feature type="domain" description="Histidine kinase" evidence="9">
    <location>
        <begin position="303"/>
        <end position="521"/>
    </location>
</feature>
<evidence type="ECO:0000256" key="6">
    <source>
        <dbReference type="ARBA" id="ARBA00023012"/>
    </source>
</evidence>
<dbReference type="EMBL" id="CP071793">
    <property type="protein sequence ID" value="QTD50668.1"/>
    <property type="molecule type" value="Genomic_DNA"/>
</dbReference>
<dbReference type="SMART" id="SM00388">
    <property type="entry name" value="HisKA"/>
    <property type="match status" value="1"/>
</dbReference>
<evidence type="ECO:0000256" key="4">
    <source>
        <dbReference type="ARBA" id="ARBA00022679"/>
    </source>
</evidence>
<evidence type="ECO:0000256" key="1">
    <source>
        <dbReference type="ARBA" id="ARBA00000085"/>
    </source>
</evidence>
<keyword evidence="11" id="KW-1185">Reference proteome</keyword>
<dbReference type="Gene3D" id="3.30.565.10">
    <property type="entry name" value="Histidine kinase-like ATPase, C-terminal domain"/>
    <property type="match status" value="1"/>
</dbReference>
<dbReference type="PROSITE" id="PS50109">
    <property type="entry name" value="HIS_KIN"/>
    <property type="match status" value="1"/>
</dbReference>
<comment type="catalytic activity">
    <reaction evidence="1">
        <text>ATP + protein L-histidine = ADP + protein N-phospho-L-histidine.</text>
        <dbReference type="EC" id="2.7.13.3"/>
    </reaction>
</comment>
<dbReference type="Pfam" id="PF00512">
    <property type="entry name" value="HisKA"/>
    <property type="match status" value="1"/>
</dbReference>
<dbReference type="InterPro" id="IPR005467">
    <property type="entry name" value="His_kinase_dom"/>
</dbReference>
<dbReference type="RefSeq" id="WP_237380558.1">
    <property type="nucleotide sequence ID" value="NZ_CP071793.1"/>
</dbReference>
<evidence type="ECO:0000256" key="8">
    <source>
        <dbReference type="SAM" id="Phobius"/>
    </source>
</evidence>
<feature type="transmembrane region" description="Helical" evidence="8">
    <location>
        <begin position="262"/>
        <end position="282"/>
    </location>
</feature>
<dbReference type="SMART" id="SM00387">
    <property type="entry name" value="HATPase_c"/>
    <property type="match status" value="1"/>
</dbReference>
<evidence type="ECO:0000256" key="3">
    <source>
        <dbReference type="ARBA" id="ARBA00022553"/>
    </source>
</evidence>
<dbReference type="SUPFAM" id="SSF47384">
    <property type="entry name" value="Homodimeric domain of signal transducing histidine kinase"/>
    <property type="match status" value="1"/>
</dbReference>
<dbReference type="PANTHER" id="PTHR43711:SF1">
    <property type="entry name" value="HISTIDINE KINASE 1"/>
    <property type="match status" value="1"/>
</dbReference>
<dbReference type="EC" id="2.7.13.3" evidence="2"/>
<dbReference type="InterPro" id="IPR036097">
    <property type="entry name" value="HisK_dim/P_sf"/>
</dbReference>
<dbReference type="Proteomes" id="UP000663929">
    <property type="component" value="Chromosome"/>
</dbReference>
<evidence type="ECO:0000313" key="11">
    <source>
        <dbReference type="Proteomes" id="UP000663929"/>
    </source>
</evidence>
<protein>
    <recommendedName>
        <fullName evidence="2">histidine kinase</fullName>
        <ecNumber evidence="2">2.7.13.3</ecNumber>
    </recommendedName>
</protein>
<dbReference type="Gene3D" id="1.10.287.130">
    <property type="match status" value="1"/>
</dbReference>
<dbReference type="InterPro" id="IPR050736">
    <property type="entry name" value="Sensor_HK_Regulatory"/>
</dbReference>
<keyword evidence="6" id="KW-0902">Two-component regulatory system</keyword>
<evidence type="ECO:0000256" key="7">
    <source>
        <dbReference type="ARBA" id="ARBA00023136"/>
    </source>
</evidence>
<evidence type="ECO:0000313" key="10">
    <source>
        <dbReference type="EMBL" id="QTD50668.1"/>
    </source>
</evidence>
<dbReference type="KEGG" id="scor:J3U87_34210"/>
<evidence type="ECO:0000256" key="5">
    <source>
        <dbReference type="ARBA" id="ARBA00022777"/>
    </source>
</evidence>
<keyword evidence="8" id="KW-1133">Transmembrane helix</keyword>
<dbReference type="CDD" id="cd00082">
    <property type="entry name" value="HisKA"/>
    <property type="match status" value="1"/>
</dbReference>
<dbReference type="InterPro" id="IPR004358">
    <property type="entry name" value="Sig_transdc_His_kin-like_C"/>
</dbReference>
<sequence length="535" mass="59474">MATGLFCLPLAVLLLMQYRWLTHMETVNREAERANMSHYLDIVAEKTENHYRLLAAGLVQVPADLLTGDLAPILLHYRSIPREKLAPVSYLFHMSFVGDRDRETYLFDPQTGDWAAQVPDSYYKKVNLAGIHWWAWHQKKLDGAPEGLVTSHYLPNQPIIMHLIPDENGEVIGLAGMVLDDDYFGRFLADIVPDTLNATFPGRGMRAEVLDGTDVRRLETETIGAIESEDKVVRPFSWVFQDWRVAIHRNGGRTSGLAETTVMANGLVSLALAIILALGVLFSMRTAVNYRQLSDMKSDFVSNVSHELRTPIASIRVFSELMRDGKIGSMEKVVEYGTVIEQETRRLGGLIENILDFSKIESGQKQYVLEETDLVGLAEAIVQGFEQRPDLAGIRFARTFPEQVPALPLDRGAIGQALFNLLDNAIKYGPATQTIEVGVRLEETRASVWVKDQSGGIPVHERERVFDRFHRVHTGAVHQVRGSGLGLAITKHIAEGHGGRIALTCEEGVGSCFEIYLPFGGKERGCRAEKTGAVG</sequence>
<dbReference type="InterPro" id="IPR036890">
    <property type="entry name" value="HATPase_C_sf"/>
</dbReference>
<keyword evidence="4" id="KW-0808">Transferase</keyword>
<reference evidence="10" key="1">
    <citation type="submission" date="2021-03" db="EMBL/GenBank/DDBJ databases">
        <title>Acanthopleuribacteraceae sp. M133.</title>
        <authorList>
            <person name="Wang G."/>
        </authorList>
    </citation>
    <scope>NUCLEOTIDE SEQUENCE</scope>
    <source>
        <strain evidence="10">M133</strain>
    </source>
</reference>
<keyword evidence="3" id="KW-0597">Phosphoprotein</keyword>
<dbReference type="FunFam" id="3.30.565.10:FF:000006">
    <property type="entry name" value="Sensor histidine kinase WalK"/>
    <property type="match status" value="1"/>
</dbReference>
<organism evidence="10 11">
    <name type="scientific">Sulfidibacter corallicola</name>
    <dbReference type="NCBI Taxonomy" id="2818388"/>
    <lineage>
        <taxon>Bacteria</taxon>
        <taxon>Pseudomonadati</taxon>
        <taxon>Acidobacteriota</taxon>
        <taxon>Holophagae</taxon>
        <taxon>Acanthopleuribacterales</taxon>
        <taxon>Acanthopleuribacteraceae</taxon>
        <taxon>Sulfidibacter</taxon>
    </lineage>
</organism>
<dbReference type="AlphaFoldDB" id="A0A8A4TNY5"/>
<dbReference type="Pfam" id="PF02518">
    <property type="entry name" value="HATPase_c"/>
    <property type="match status" value="1"/>
</dbReference>
<evidence type="ECO:0000259" key="9">
    <source>
        <dbReference type="PROSITE" id="PS50109"/>
    </source>
</evidence>
<dbReference type="FunFam" id="1.10.287.130:FF:000001">
    <property type="entry name" value="Two-component sensor histidine kinase"/>
    <property type="match status" value="1"/>
</dbReference>
<accession>A0A8A4TNY5</accession>
<keyword evidence="8" id="KW-0812">Transmembrane</keyword>
<proteinExistence type="predicted"/>